<dbReference type="AlphaFoldDB" id="A0A6A4GQI4"/>
<proteinExistence type="predicted"/>
<evidence type="ECO:0008006" key="4">
    <source>
        <dbReference type="Google" id="ProtNLM"/>
    </source>
</evidence>
<protein>
    <recommendedName>
        <fullName evidence="4">Secreted protein</fullName>
    </recommendedName>
</protein>
<feature type="signal peptide" evidence="1">
    <location>
        <begin position="1"/>
        <end position="20"/>
    </location>
</feature>
<name>A0A6A4GQI4_9AGAR</name>
<evidence type="ECO:0000313" key="2">
    <source>
        <dbReference type="EMBL" id="KAE9387908.1"/>
    </source>
</evidence>
<dbReference type="EMBL" id="ML769773">
    <property type="protein sequence ID" value="KAE9387908.1"/>
    <property type="molecule type" value="Genomic_DNA"/>
</dbReference>
<evidence type="ECO:0000256" key="1">
    <source>
        <dbReference type="SAM" id="SignalP"/>
    </source>
</evidence>
<organism evidence="2 3">
    <name type="scientific">Gymnopus androsaceus JB14</name>
    <dbReference type="NCBI Taxonomy" id="1447944"/>
    <lineage>
        <taxon>Eukaryota</taxon>
        <taxon>Fungi</taxon>
        <taxon>Dikarya</taxon>
        <taxon>Basidiomycota</taxon>
        <taxon>Agaricomycotina</taxon>
        <taxon>Agaricomycetes</taxon>
        <taxon>Agaricomycetidae</taxon>
        <taxon>Agaricales</taxon>
        <taxon>Marasmiineae</taxon>
        <taxon>Omphalotaceae</taxon>
        <taxon>Gymnopus</taxon>
    </lineage>
</organism>
<keyword evidence="1" id="KW-0732">Signal</keyword>
<keyword evidence="3" id="KW-1185">Reference proteome</keyword>
<gene>
    <name evidence="2" type="ORF">BT96DRAFT_455285</name>
</gene>
<reference evidence="2" key="1">
    <citation type="journal article" date="2019" name="Environ. Microbiol.">
        <title>Fungal ecological strategies reflected in gene transcription - a case study of two litter decomposers.</title>
        <authorList>
            <person name="Barbi F."/>
            <person name="Kohler A."/>
            <person name="Barry K."/>
            <person name="Baskaran P."/>
            <person name="Daum C."/>
            <person name="Fauchery L."/>
            <person name="Ihrmark K."/>
            <person name="Kuo A."/>
            <person name="LaButti K."/>
            <person name="Lipzen A."/>
            <person name="Morin E."/>
            <person name="Grigoriev I.V."/>
            <person name="Henrissat B."/>
            <person name="Lindahl B."/>
            <person name="Martin F."/>
        </authorList>
    </citation>
    <scope>NUCLEOTIDE SEQUENCE</scope>
    <source>
        <strain evidence="2">JB14</strain>
    </source>
</reference>
<feature type="chain" id="PRO_5025638907" description="Secreted protein" evidence="1">
    <location>
        <begin position="21"/>
        <end position="99"/>
    </location>
</feature>
<evidence type="ECO:0000313" key="3">
    <source>
        <dbReference type="Proteomes" id="UP000799118"/>
    </source>
</evidence>
<sequence length="99" mass="11363">MLWVMSEICSLLLVWGPGIGSTEVFERYDSTTKLERHVMSGVGSKVLVLAEPKIVQQRRQINPFHEFLTRNLGRRGCRGWESAMEHCERKVVASETMIE</sequence>
<accession>A0A6A4GQI4</accession>
<dbReference type="Proteomes" id="UP000799118">
    <property type="component" value="Unassembled WGS sequence"/>
</dbReference>